<dbReference type="EMBL" id="KZ107839">
    <property type="protein sequence ID" value="OSS52194.1"/>
    <property type="molecule type" value="Genomic_DNA"/>
</dbReference>
<dbReference type="AlphaFoldDB" id="A0A1Y2M7U5"/>
<sequence>MKKKALGRCRCRPSECGGYHKFFLSFSLSFSSSSRRTAVPSSAAPAPSSPPLPAHRRFRRLGVHALVGGGEPIPYPAAVVQRAEQIVDTIRHPPAGDFLVGLGVAEAERVGHGAAAAVEAELDAGALALAQGAAVRERLPGLALLGRLGRGVVVRVVLGVDGHVVPVGDACADLGPHVRHEDVAVSQRDFVLLVPVLLEAPELVNLGRRHVMVCDGGVAPQITVDLHHRWVDGRGRVGLKVREGAVQRHLDVLKHLAQGAVADPVGLGELLVVVEVVGALLCHLGHGGVGQDEARAAVAEFYVVDVEVLADVVRLVVVEAGEVFHTSWTSCPSIVSSKSEKMTKWGTHRRVVLRCTGSFSRDSVAPVRSTTNTSSASSDCGQKISSRCRAAELEYR</sequence>
<name>A0A1Y2M7U5_EPING</name>
<protein>
    <submittedName>
        <fullName evidence="1">Uncharacterized protein</fullName>
    </submittedName>
</protein>
<dbReference type="Proteomes" id="UP000193240">
    <property type="component" value="Unassembled WGS sequence"/>
</dbReference>
<dbReference type="InParanoid" id="A0A1Y2M7U5"/>
<evidence type="ECO:0000313" key="1">
    <source>
        <dbReference type="EMBL" id="OSS52194.1"/>
    </source>
</evidence>
<evidence type="ECO:0000313" key="2">
    <source>
        <dbReference type="Proteomes" id="UP000193240"/>
    </source>
</evidence>
<accession>A0A1Y2M7U5</accession>
<gene>
    <name evidence="1" type="ORF">B5807_01957</name>
</gene>
<keyword evidence="2" id="KW-1185">Reference proteome</keyword>
<organism evidence="1 2">
    <name type="scientific">Epicoccum nigrum</name>
    <name type="common">Soil fungus</name>
    <name type="synonym">Epicoccum purpurascens</name>
    <dbReference type="NCBI Taxonomy" id="105696"/>
    <lineage>
        <taxon>Eukaryota</taxon>
        <taxon>Fungi</taxon>
        <taxon>Dikarya</taxon>
        <taxon>Ascomycota</taxon>
        <taxon>Pezizomycotina</taxon>
        <taxon>Dothideomycetes</taxon>
        <taxon>Pleosporomycetidae</taxon>
        <taxon>Pleosporales</taxon>
        <taxon>Pleosporineae</taxon>
        <taxon>Didymellaceae</taxon>
        <taxon>Epicoccum</taxon>
    </lineage>
</organism>
<proteinExistence type="predicted"/>
<reference evidence="1 2" key="1">
    <citation type="journal article" date="2017" name="Genome Announc.">
        <title>Genome sequence of the saprophytic ascomycete Epicoccum nigrum ICMP 19927 strain isolated from New Zealand.</title>
        <authorList>
            <person name="Fokin M."/>
            <person name="Fleetwood D."/>
            <person name="Weir B.S."/>
            <person name="Villas-Boas S.G."/>
        </authorList>
    </citation>
    <scope>NUCLEOTIDE SEQUENCE [LARGE SCALE GENOMIC DNA]</scope>
    <source>
        <strain evidence="1 2">ICMP 19927</strain>
    </source>
</reference>